<dbReference type="PANTHER" id="PTHR43130:SF14">
    <property type="entry name" value="DJ-1_PFPI DOMAIN-CONTAINING PROTEIN"/>
    <property type="match status" value="1"/>
</dbReference>
<dbReference type="EMBL" id="CP000786">
    <property type="protein sequence ID" value="ABZ98362.1"/>
    <property type="molecule type" value="Genomic_DNA"/>
</dbReference>
<dbReference type="SUPFAM" id="SSF52317">
    <property type="entry name" value="Class I glutamine amidotransferase-like"/>
    <property type="match status" value="1"/>
</dbReference>
<accession>B0STC2</accession>
<dbReference type="CDD" id="cd03139">
    <property type="entry name" value="GATase1_PfpI_2"/>
    <property type="match status" value="1"/>
</dbReference>
<reference evidence="2 3" key="1">
    <citation type="journal article" date="2008" name="PLoS ONE">
        <title>Genome sequence of the saprophyte Leptospira biflexa provides insights into the evolution of Leptospira and the pathogenesis of leptospirosis.</title>
        <authorList>
            <person name="Picardeau M."/>
            <person name="Bulach D.M."/>
            <person name="Bouchier C."/>
            <person name="Zuerner R.L."/>
            <person name="Zidane N."/>
            <person name="Wilson P.J."/>
            <person name="Creno S."/>
            <person name="Kuczek E.S."/>
            <person name="Bommezzadri S."/>
            <person name="Davis J.C."/>
            <person name="McGrath A."/>
            <person name="Johnson M.J."/>
            <person name="Boursaux-Eude C."/>
            <person name="Seemann T."/>
            <person name="Rouy Z."/>
            <person name="Coppel R.L."/>
            <person name="Rood J.I."/>
            <person name="Lajus A."/>
            <person name="Davies J.K."/>
            <person name="Medigue C."/>
            <person name="Adler B."/>
        </authorList>
    </citation>
    <scope>NUCLEOTIDE SEQUENCE [LARGE SCALE GENOMIC DNA]</scope>
    <source>
        <strain evidence="3">Patoc 1 / ATCC 23582 / Paris</strain>
    </source>
</reference>
<dbReference type="STRING" id="456481.LEPBI_I2266"/>
<gene>
    <name evidence="2" type="ordered locus">LEPBI_I2266</name>
</gene>
<dbReference type="RefSeq" id="WP_012389227.1">
    <property type="nucleotide sequence ID" value="NC_010602.1"/>
</dbReference>
<evidence type="ECO:0000313" key="2">
    <source>
        <dbReference type="EMBL" id="ABZ98362.1"/>
    </source>
</evidence>
<dbReference type="InterPro" id="IPR052158">
    <property type="entry name" value="INH-QAR"/>
</dbReference>
<dbReference type="BioCyc" id="LBIF456481:LEPBI_RS11190-MONOMER"/>
<sequence length="196" mass="22327">MKKINVGILVFNNIELLDFTGPYEVFSVCKDQSDNLLFNTFLIGKNTDVLNSVNGLKYLPDFAIFNHPSLEILIIPGGIGTKEIMFDNEIINWIEQLFPNLSYIITVCTGVRVLSSTKFMNNLEYTTHHDCFEELEKICTQGNLNRNTRYTTEGKILTSGGISAGIDLSLHVLEKYFGNEIKNKTMEYMEYGNWKS</sequence>
<dbReference type="Gene3D" id="3.40.50.880">
    <property type="match status" value="1"/>
</dbReference>
<evidence type="ECO:0000259" key="1">
    <source>
        <dbReference type="Pfam" id="PF01965"/>
    </source>
</evidence>
<protein>
    <recommendedName>
        <fullName evidence="1">DJ-1/PfpI domain-containing protein</fullName>
    </recommendedName>
</protein>
<name>B0STC2_LEPBP</name>
<dbReference type="PANTHER" id="PTHR43130">
    <property type="entry name" value="ARAC-FAMILY TRANSCRIPTIONAL REGULATOR"/>
    <property type="match status" value="1"/>
</dbReference>
<keyword evidence="3" id="KW-1185">Reference proteome</keyword>
<dbReference type="InterPro" id="IPR029062">
    <property type="entry name" value="Class_I_gatase-like"/>
</dbReference>
<proteinExistence type="predicted"/>
<dbReference type="AlphaFoldDB" id="B0STC2"/>
<feature type="domain" description="DJ-1/PfpI" evidence="1">
    <location>
        <begin position="6"/>
        <end position="174"/>
    </location>
</feature>
<evidence type="ECO:0000313" key="3">
    <source>
        <dbReference type="Proteomes" id="UP000001847"/>
    </source>
</evidence>
<dbReference type="InterPro" id="IPR002818">
    <property type="entry name" value="DJ-1/PfpI"/>
</dbReference>
<dbReference type="Proteomes" id="UP000001847">
    <property type="component" value="Chromosome I"/>
</dbReference>
<dbReference type="HOGENOM" id="CLU_000445_44_1_12"/>
<organism evidence="2 3">
    <name type="scientific">Leptospira biflexa serovar Patoc (strain Patoc 1 / ATCC 23582 / Paris)</name>
    <dbReference type="NCBI Taxonomy" id="456481"/>
    <lineage>
        <taxon>Bacteria</taxon>
        <taxon>Pseudomonadati</taxon>
        <taxon>Spirochaetota</taxon>
        <taxon>Spirochaetia</taxon>
        <taxon>Leptospirales</taxon>
        <taxon>Leptospiraceae</taxon>
        <taxon>Leptospira</taxon>
    </lineage>
</organism>
<dbReference type="OrthoDB" id="6382410at2"/>
<dbReference type="KEGG" id="lbi:LEPBI_I2266"/>
<dbReference type="Pfam" id="PF01965">
    <property type="entry name" value="DJ-1_PfpI"/>
    <property type="match status" value="1"/>
</dbReference>
<dbReference type="GO" id="GO:0006355">
    <property type="term" value="P:regulation of DNA-templated transcription"/>
    <property type="evidence" value="ECO:0007669"/>
    <property type="project" value="TreeGrafter"/>
</dbReference>